<name>A2EYT3_TRIV3</name>
<dbReference type="EMBL" id="DS113544">
    <property type="protein sequence ID" value="EAY02152.1"/>
    <property type="molecule type" value="Genomic_DNA"/>
</dbReference>
<dbReference type="VEuPathDB" id="TrichDB:TVAGG3_0254270"/>
<evidence type="ECO:0000256" key="1">
    <source>
        <dbReference type="SAM" id="MobiDB-lite"/>
    </source>
</evidence>
<dbReference type="KEGG" id="tva:4759984"/>
<keyword evidence="3" id="KW-1185">Reference proteome</keyword>
<dbReference type="RefSeq" id="XP_001330555.1">
    <property type="nucleotide sequence ID" value="XM_001330519.1"/>
</dbReference>
<proteinExistence type="predicted"/>
<organism evidence="2 3">
    <name type="scientific">Trichomonas vaginalis (strain ATCC PRA-98 / G3)</name>
    <dbReference type="NCBI Taxonomy" id="412133"/>
    <lineage>
        <taxon>Eukaryota</taxon>
        <taxon>Metamonada</taxon>
        <taxon>Parabasalia</taxon>
        <taxon>Trichomonadida</taxon>
        <taxon>Trichomonadidae</taxon>
        <taxon>Trichomonas</taxon>
    </lineage>
</organism>
<accession>A2EYT3</accession>
<dbReference type="VEuPathDB" id="TrichDB:TVAG_213510"/>
<dbReference type="AlphaFoldDB" id="A2EYT3"/>
<sequence>MSSKDVSTNSDRRPKPINSKQAMKIIKSGGSILEYQEKRNERFNGMNSSPKQTLYDRAMSWCMADLSNYTSHFMLIPIPFCLLSKQLVLRIPQKDNLHLWWKIKDTKAAGVSLYKYTNKIGIDSFPDIKYLRKESNIFKSYGCMKKKEKIQFRERYGKYGRDKYKSDYVRSKMNDNGVTSKEYKLTVKGLEEIENPIIIFMNALDGILNASDYRYKKVEDNVKYAVVFSLCLVFNSIVTENEFPNLDDFVRLLEIGTKSESWLDKEFISRLVVTFKIDTRPSIMGYKNLSDNMNYNGLLLPIYMLSLMTEPLKYLLSNICEKALNLPSNCDNWEEITYENLCKEIDYKILHEICIKFVQQLLDTPEIKEVCQNEFVKL</sequence>
<protein>
    <submittedName>
        <fullName evidence="2">Uncharacterized protein</fullName>
    </submittedName>
</protein>
<reference evidence="2" key="2">
    <citation type="journal article" date="2007" name="Science">
        <title>Draft genome sequence of the sexually transmitted pathogen Trichomonas vaginalis.</title>
        <authorList>
            <person name="Carlton J.M."/>
            <person name="Hirt R.P."/>
            <person name="Silva J.C."/>
            <person name="Delcher A.L."/>
            <person name="Schatz M."/>
            <person name="Zhao Q."/>
            <person name="Wortman J.R."/>
            <person name="Bidwell S.L."/>
            <person name="Alsmark U.C.M."/>
            <person name="Besteiro S."/>
            <person name="Sicheritz-Ponten T."/>
            <person name="Noel C.J."/>
            <person name="Dacks J.B."/>
            <person name="Foster P.G."/>
            <person name="Simillion C."/>
            <person name="Van de Peer Y."/>
            <person name="Miranda-Saavedra D."/>
            <person name="Barton G.J."/>
            <person name="Westrop G.D."/>
            <person name="Mueller S."/>
            <person name="Dessi D."/>
            <person name="Fiori P.L."/>
            <person name="Ren Q."/>
            <person name="Paulsen I."/>
            <person name="Zhang H."/>
            <person name="Bastida-Corcuera F.D."/>
            <person name="Simoes-Barbosa A."/>
            <person name="Brown M.T."/>
            <person name="Hayes R.D."/>
            <person name="Mukherjee M."/>
            <person name="Okumura C.Y."/>
            <person name="Schneider R."/>
            <person name="Smith A.J."/>
            <person name="Vanacova S."/>
            <person name="Villalvazo M."/>
            <person name="Haas B.J."/>
            <person name="Pertea M."/>
            <person name="Feldblyum T.V."/>
            <person name="Utterback T.R."/>
            <person name="Shu C.L."/>
            <person name="Osoegawa K."/>
            <person name="de Jong P.J."/>
            <person name="Hrdy I."/>
            <person name="Horvathova L."/>
            <person name="Zubacova Z."/>
            <person name="Dolezal P."/>
            <person name="Malik S.B."/>
            <person name="Logsdon J.M. Jr."/>
            <person name="Henze K."/>
            <person name="Gupta A."/>
            <person name="Wang C.C."/>
            <person name="Dunne R.L."/>
            <person name="Upcroft J.A."/>
            <person name="Upcroft P."/>
            <person name="White O."/>
            <person name="Salzberg S.L."/>
            <person name="Tang P."/>
            <person name="Chiu C.-H."/>
            <person name="Lee Y.-S."/>
            <person name="Embley T.M."/>
            <person name="Coombs G.H."/>
            <person name="Mottram J.C."/>
            <person name="Tachezy J."/>
            <person name="Fraser-Liggett C.M."/>
            <person name="Johnson P.J."/>
        </authorList>
    </citation>
    <scope>NUCLEOTIDE SEQUENCE [LARGE SCALE GENOMIC DNA]</scope>
    <source>
        <strain evidence="2">G3</strain>
    </source>
</reference>
<reference evidence="2" key="1">
    <citation type="submission" date="2006-10" db="EMBL/GenBank/DDBJ databases">
        <authorList>
            <person name="Amadeo P."/>
            <person name="Zhao Q."/>
            <person name="Wortman J."/>
            <person name="Fraser-Liggett C."/>
            <person name="Carlton J."/>
        </authorList>
    </citation>
    <scope>NUCLEOTIDE SEQUENCE</scope>
    <source>
        <strain evidence="2">G3</strain>
    </source>
</reference>
<feature type="region of interest" description="Disordered" evidence="1">
    <location>
        <begin position="1"/>
        <end position="20"/>
    </location>
</feature>
<dbReference type="Proteomes" id="UP000001542">
    <property type="component" value="Unassembled WGS sequence"/>
</dbReference>
<evidence type="ECO:0000313" key="3">
    <source>
        <dbReference type="Proteomes" id="UP000001542"/>
    </source>
</evidence>
<evidence type="ECO:0000313" key="2">
    <source>
        <dbReference type="EMBL" id="EAY02152.1"/>
    </source>
</evidence>
<dbReference type="InParanoid" id="A2EYT3"/>
<gene>
    <name evidence="2" type="ORF">TVAG_213510</name>
</gene>